<accession>A0ABN2ATD7</accession>
<reference evidence="1 2" key="1">
    <citation type="journal article" date="2019" name="Int. J. Syst. Evol. Microbiol.">
        <title>The Global Catalogue of Microorganisms (GCM) 10K type strain sequencing project: providing services to taxonomists for standard genome sequencing and annotation.</title>
        <authorList>
            <consortium name="The Broad Institute Genomics Platform"/>
            <consortium name="The Broad Institute Genome Sequencing Center for Infectious Disease"/>
            <person name="Wu L."/>
            <person name="Ma J."/>
        </authorList>
    </citation>
    <scope>NUCLEOTIDE SEQUENCE [LARGE SCALE GENOMIC DNA]</scope>
    <source>
        <strain evidence="1 2">JCM 14942</strain>
    </source>
</reference>
<evidence type="ECO:0008006" key="3">
    <source>
        <dbReference type="Google" id="ProtNLM"/>
    </source>
</evidence>
<dbReference type="RefSeq" id="WP_141003208.1">
    <property type="nucleotide sequence ID" value="NZ_BAAAOR010000024.1"/>
</dbReference>
<dbReference type="EMBL" id="BAAAOR010000024">
    <property type="protein sequence ID" value="GAA1526689.1"/>
    <property type="molecule type" value="Genomic_DNA"/>
</dbReference>
<name>A0ABN2ATD7_9ACTN</name>
<proteinExistence type="predicted"/>
<keyword evidence="2" id="KW-1185">Reference proteome</keyword>
<organism evidence="1 2">
    <name type="scientific">Nocardioides humi</name>
    <dbReference type="NCBI Taxonomy" id="449461"/>
    <lineage>
        <taxon>Bacteria</taxon>
        <taxon>Bacillati</taxon>
        <taxon>Actinomycetota</taxon>
        <taxon>Actinomycetes</taxon>
        <taxon>Propionibacteriales</taxon>
        <taxon>Nocardioidaceae</taxon>
        <taxon>Nocardioides</taxon>
    </lineage>
</organism>
<sequence>MIDAGPPTYRLLARTAAGSLLVALGDLLEVLRRHEVEVRSLVARPMLPSRADFEIGVDACFGASPVSAVLLDMIGCDGLAVLSAENLQDRSTFVLPI</sequence>
<evidence type="ECO:0000313" key="2">
    <source>
        <dbReference type="Proteomes" id="UP001500842"/>
    </source>
</evidence>
<gene>
    <name evidence="1" type="ORF">GCM10009788_32780</name>
</gene>
<protein>
    <recommendedName>
        <fullName evidence="3">LysR substrate-binding domain-containing protein</fullName>
    </recommendedName>
</protein>
<dbReference type="Proteomes" id="UP001500842">
    <property type="component" value="Unassembled WGS sequence"/>
</dbReference>
<comment type="caution">
    <text evidence="1">The sequence shown here is derived from an EMBL/GenBank/DDBJ whole genome shotgun (WGS) entry which is preliminary data.</text>
</comment>
<evidence type="ECO:0000313" key="1">
    <source>
        <dbReference type="EMBL" id="GAA1526689.1"/>
    </source>
</evidence>